<reference evidence="2" key="1">
    <citation type="journal article" date="2022" name="Nat. Commun.">
        <title>Chromosome evolution and the genetic basis of agronomically important traits in greater yam.</title>
        <authorList>
            <person name="Bredeson J.V."/>
            <person name="Lyons J.B."/>
            <person name="Oniyinde I.O."/>
            <person name="Okereke N.R."/>
            <person name="Kolade O."/>
            <person name="Nnabue I."/>
            <person name="Nwadili C.O."/>
            <person name="Hribova E."/>
            <person name="Parker M."/>
            <person name="Nwogha J."/>
            <person name="Shu S."/>
            <person name="Carlson J."/>
            <person name="Kariba R."/>
            <person name="Muthemba S."/>
            <person name="Knop K."/>
            <person name="Barton G.J."/>
            <person name="Sherwood A.V."/>
            <person name="Lopez-Montes A."/>
            <person name="Asiedu R."/>
            <person name="Jamnadass R."/>
            <person name="Muchugi A."/>
            <person name="Goodstein D."/>
            <person name="Egesi C.N."/>
            <person name="Featherston J."/>
            <person name="Asfaw A."/>
            <person name="Simpson G.G."/>
            <person name="Dolezel J."/>
            <person name="Hendre P.S."/>
            <person name="Van Deynze A."/>
            <person name="Kumar P.L."/>
            <person name="Obidiegwu J.E."/>
            <person name="Bhattacharjee R."/>
            <person name="Rokhsar D.S."/>
        </authorList>
    </citation>
    <scope>NUCLEOTIDE SEQUENCE [LARGE SCALE GENOMIC DNA]</scope>
    <source>
        <strain evidence="2">cv. TDa95/00328</strain>
    </source>
</reference>
<evidence type="ECO:0000313" key="2">
    <source>
        <dbReference type="Proteomes" id="UP000827976"/>
    </source>
</evidence>
<organism evidence="1 2">
    <name type="scientific">Dioscorea alata</name>
    <name type="common">Purple yam</name>
    <dbReference type="NCBI Taxonomy" id="55571"/>
    <lineage>
        <taxon>Eukaryota</taxon>
        <taxon>Viridiplantae</taxon>
        <taxon>Streptophyta</taxon>
        <taxon>Embryophyta</taxon>
        <taxon>Tracheophyta</taxon>
        <taxon>Spermatophyta</taxon>
        <taxon>Magnoliopsida</taxon>
        <taxon>Liliopsida</taxon>
        <taxon>Dioscoreales</taxon>
        <taxon>Dioscoreaceae</taxon>
        <taxon>Dioscorea</taxon>
    </lineage>
</organism>
<gene>
    <name evidence="1" type="ORF">IHE45_07G001300</name>
</gene>
<dbReference type="Proteomes" id="UP000827976">
    <property type="component" value="Chromosome 7"/>
</dbReference>
<evidence type="ECO:0000313" key="1">
    <source>
        <dbReference type="EMBL" id="KAH7676225.1"/>
    </source>
</evidence>
<protein>
    <submittedName>
        <fullName evidence="1">Uncharacterized protein</fullName>
    </submittedName>
</protein>
<proteinExistence type="predicted"/>
<sequence>MHTSFIDLCEIFDTKVLKDFLQTRFGIASSFSCALLFSFFFPIIFRALLYFLPLIFSTVTCFMTVYMLISLEKQAAREILIINGGKSESGFHQIYDEANFSLYKEDIEVACFVLKRKAELVEAGTDGECEQITLTGKLQLRNKSNTFIEDDSSGEIDNLAEGVWNCYFGKFSRWY</sequence>
<name>A0ACB7VPC8_DIOAL</name>
<keyword evidence="2" id="KW-1185">Reference proteome</keyword>
<dbReference type="EMBL" id="CM037017">
    <property type="protein sequence ID" value="KAH7676225.1"/>
    <property type="molecule type" value="Genomic_DNA"/>
</dbReference>
<accession>A0ACB7VPC8</accession>
<comment type="caution">
    <text evidence="1">The sequence shown here is derived from an EMBL/GenBank/DDBJ whole genome shotgun (WGS) entry which is preliminary data.</text>
</comment>